<protein>
    <submittedName>
        <fullName evidence="2">Uncharacterized protein</fullName>
    </submittedName>
</protein>
<dbReference type="STRING" id="33978.A6M13_00585"/>
<gene>
    <name evidence="2" type="ORF">A6M13_00585</name>
</gene>
<feature type="transmembrane region" description="Helical" evidence="1">
    <location>
        <begin position="54"/>
        <end position="78"/>
    </location>
</feature>
<dbReference type="RefSeq" id="WP_066542170.1">
    <property type="nucleotide sequence ID" value="NZ_MASJ01000001.1"/>
</dbReference>
<keyword evidence="1" id="KW-0812">Transmembrane</keyword>
<feature type="transmembrane region" description="Helical" evidence="1">
    <location>
        <begin position="7"/>
        <end position="26"/>
    </location>
</feature>
<sequence>MQISMKILLLILYSFPFMGIAMYIDFQRHSMLGYAMTMLATLALTYVAIKRSALFIIITGNIFSAIFSYILVQMMATYEGWDGFFKPLSALQLLFVVTILYMMLQWIVIHLVKQTVSPTQ</sequence>
<reference evidence="2 3" key="1">
    <citation type="submission" date="2016-07" db="EMBL/GenBank/DDBJ databases">
        <title>Caryophanon tenue genome sequencing.</title>
        <authorList>
            <person name="Verma A."/>
            <person name="Pal Y."/>
            <person name="Krishnamurthi S."/>
        </authorList>
    </citation>
    <scope>NUCLEOTIDE SEQUENCE [LARGE SCALE GENOMIC DNA]</scope>
    <source>
        <strain evidence="2 3">DSM 14152</strain>
    </source>
</reference>
<keyword evidence="1" id="KW-0472">Membrane</keyword>
<dbReference type="Proteomes" id="UP000093199">
    <property type="component" value="Unassembled WGS sequence"/>
</dbReference>
<proteinExistence type="predicted"/>
<keyword evidence="1" id="KW-1133">Transmembrane helix</keyword>
<dbReference type="OrthoDB" id="2086750at2"/>
<evidence type="ECO:0000313" key="3">
    <source>
        <dbReference type="Proteomes" id="UP000093199"/>
    </source>
</evidence>
<organism evidence="2 3">
    <name type="scientific">Caryophanon tenue</name>
    <dbReference type="NCBI Taxonomy" id="33978"/>
    <lineage>
        <taxon>Bacteria</taxon>
        <taxon>Bacillati</taxon>
        <taxon>Bacillota</taxon>
        <taxon>Bacilli</taxon>
        <taxon>Bacillales</taxon>
        <taxon>Caryophanaceae</taxon>
        <taxon>Caryophanon</taxon>
    </lineage>
</organism>
<evidence type="ECO:0000256" key="1">
    <source>
        <dbReference type="SAM" id="Phobius"/>
    </source>
</evidence>
<feature type="transmembrane region" description="Helical" evidence="1">
    <location>
        <begin position="32"/>
        <end position="49"/>
    </location>
</feature>
<name>A0A1C0YMH3_9BACL</name>
<evidence type="ECO:0000313" key="2">
    <source>
        <dbReference type="EMBL" id="OCS88375.1"/>
    </source>
</evidence>
<dbReference type="EMBL" id="MASJ01000001">
    <property type="protein sequence ID" value="OCS88375.1"/>
    <property type="molecule type" value="Genomic_DNA"/>
</dbReference>
<keyword evidence="3" id="KW-1185">Reference proteome</keyword>
<comment type="caution">
    <text evidence="2">The sequence shown here is derived from an EMBL/GenBank/DDBJ whole genome shotgun (WGS) entry which is preliminary data.</text>
</comment>
<dbReference type="AlphaFoldDB" id="A0A1C0YMH3"/>
<feature type="transmembrane region" description="Helical" evidence="1">
    <location>
        <begin position="90"/>
        <end position="112"/>
    </location>
</feature>
<accession>A0A1C0YMH3</accession>